<sequence length="50" mass="5914">MKRSNINSFEVAIHIADKEEAKPIEEINNEFTIWLENIMKKYSHLVPNDI</sequence>
<dbReference type="RefSeq" id="WP_019687524.1">
    <property type="nucleotide sequence ID" value="NZ_CP036496.1"/>
</dbReference>
<dbReference type="Proteomes" id="UP000254400">
    <property type="component" value="Unassembled WGS sequence"/>
</dbReference>
<evidence type="ECO:0000313" key="2">
    <source>
        <dbReference type="Proteomes" id="UP000254400"/>
    </source>
</evidence>
<accession>A0A378XZ80</accession>
<name>A0A378XZ80_PAEPO</name>
<gene>
    <name evidence="1" type="ORF">NCTC10343_02994</name>
</gene>
<proteinExistence type="predicted"/>
<organism evidence="1 2">
    <name type="scientific">Paenibacillus polymyxa</name>
    <name type="common">Bacillus polymyxa</name>
    <dbReference type="NCBI Taxonomy" id="1406"/>
    <lineage>
        <taxon>Bacteria</taxon>
        <taxon>Bacillati</taxon>
        <taxon>Bacillota</taxon>
        <taxon>Bacilli</taxon>
        <taxon>Bacillales</taxon>
        <taxon>Paenibacillaceae</taxon>
        <taxon>Paenibacillus</taxon>
    </lineage>
</organism>
<protein>
    <submittedName>
        <fullName evidence="1">Uncharacterized protein</fullName>
    </submittedName>
</protein>
<reference evidence="1 2" key="1">
    <citation type="submission" date="2018-06" db="EMBL/GenBank/DDBJ databases">
        <authorList>
            <consortium name="Pathogen Informatics"/>
            <person name="Doyle S."/>
        </authorList>
    </citation>
    <scope>NUCLEOTIDE SEQUENCE [LARGE SCALE GENOMIC DNA]</scope>
    <source>
        <strain evidence="1 2">NCTC10343</strain>
    </source>
</reference>
<dbReference type="EMBL" id="UGSC01000001">
    <property type="protein sequence ID" value="SUA70124.1"/>
    <property type="molecule type" value="Genomic_DNA"/>
</dbReference>
<evidence type="ECO:0000313" key="1">
    <source>
        <dbReference type="EMBL" id="SUA70124.1"/>
    </source>
</evidence>
<dbReference type="GeneID" id="93346367"/>
<dbReference type="AlphaFoldDB" id="A0A378XZ80"/>